<protein>
    <submittedName>
        <fullName evidence="2">Uncharacterized protein</fullName>
    </submittedName>
</protein>
<dbReference type="InterPro" id="IPR011044">
    <property type="entry name" value="Quino_amine_DH_bsu"/>
</dbReference>
<evidence type="ECO:0000256" key="1">
    <source>
        <dbReference type="SAM" id="MobiDB-lite"/>
    </source>
</evidence>
<sequence>MQFLTRLVDGHVCAYRRDGDDEGPLRPVARWRPCAGDEVVGHAADPSLGRAYYTTLHAVVCVAADGGQVWRSDFAPRSDERYGHRPGCALSADGRALWVYRPDAMAGRGRPDQWTVLDTGTGAALASADLGTVGHSGLQFLHPASGEVLLDVGEGQDGAAVHRASLADGRIDLVRYPWDDRCLLGLAPDGRHFMTVDHAQADIALHTYPDGEVEFTLPVAAFGHDPEAARVEWSGGYLDADTVIVTLVGESDGYGGSDGSGDEGDEGAEEWTRRYLVDTRTGRVRGAFDARTEELYDVRPLGDGSWLTTAPSGHPVRRSAR</sequence>
<dbReference type="Proteomes" id="UP000595703">
    <property type="component" value="Chromosome"/>
</dbReference>
<proteinExistence type="predicted"/>
<dbReference type="EMBL" id="AP018365">
    <property type="protein sequence ID" value="BBA95653.1"/>
    <property type="molecule type" value="Genomic_DNA"/>
</dbReference>
<reference evidence="2 3" key="2">
    <citation type="journal article" date="2011" name="J. Antibiot.">
        <title>Furaquinocins I and J: novel polyketide isoprenoid hybrid compounds from Streptomyces reveromyceticus SN-593.</title>
        <authorList>
            <person name="Panthee S."/>
            <person name="Takahashi S."/>
            <person name="Takagi H."/>
            <person name="Nogawa T."/>
            <person name="Oowada E."/>
            <person name="Uramoto M."/>
            <person name="Osada H."/>
        </authorList>
    </citation>
    <scope>NUCLEOTIDE SEQUENCE [LARGE SCALE GENOMIC DNA]</scope>
    <source>
        <strain evidence="2 3">SN-593</strain>
    </source>
</reference>
<evidence type="ECO:0000313" key="2">
    <source>
        <dbReference type="EMBL" id="BBA95653.1"/>
    </source>
</evidence>
<feature type="compositionally biased region" description="Acidic residues" evidence="1">
    <location>
        <begin position="260"/>
        <end position="269"/>
    </location>
</feature>
<name>A0A7U3VLL2_9ACTN</name>
<dbReference type="RefSeq" id="WP_202232155.1">
    <property type="nucleotide sequence ID" value="NZ_AP018365.1"/>
</dbReference>
<dbReference type="SUPFAM" id="SSF50969">
    <property type="entry name" value="YVTN repeat-like/Quinoprotein amine dehydrogenase"/>
    <property type="match status" value="1"/>
</dbReference>
<organism evidence="2 3">
    <name type="scientific">Actinacidiphila reveromycinica</name>
    <dbReference type="NCBI Taxonomy" id="659352"/>
    <lineage>
        <taxon>Bacteria</taxon>
        <taxon>Bacillati</taxon>
        <taxon>Actinomycetota</taxon>
        <taxon>Actinomycetes</taxon>
        <taxon>Kitasatosporales</taxon>
        <taxon>Streptomycetaceae</taxon>
        <taxon>Actinacidiphila</taxon>
    </lineage>
</organism>
<feature type="region of interest" description="Disordered" evidence="1">
    <location>
        <begin position="301"/>
        <end position="321"/>
    </location>
</feature>
<keyword evidence="3" id="KW-1185">Reference proteome</keyword>
<gene>
    <name evidence="2" type="ORF">RVR_598</name>
</gene>
<reference evidence="2 3" key="4">
    <citation type="journal article" date="2020" name="Sci. Rep.">
        <title>beta-carboline chemical signals induce reveromycin production through a LuxR family regulator in Streptomyces sp. SN-593.</title>
        <authorList>
            <person name="Panthee S."/>
            <person name="Kito N."/>
            <person name="Hayashi T."/>
            <person name="Shimizu T."/>
            <person name="Ishikawa J."/>
            <person name="Hamamoto H."/>
            <person name="Osada H."/>
            <person name="Takahashi S."/>
        </authorList>
    </citation>
    <scope>NUCLEOTIDE SEQUENCE [LARGE SCALE GENOMIC DNA]</scope>
    <source>
        <strain evidence="2 3">SN-593</strain>
    </source>
</reference>
<reference evidence="2 3" key="1">
    <citation type="journal article" date="2010" name="J. Bacteriol.">
        <title>Biochemical characterization of a novel indole prenyltransferase from Streptomyces sp. SN-593.</title>
        <authorList>
            <person name="Takahashi S."/>
            <person name="Takagi H."/>
            <person name="Toyoda A."/>
            <person name="Uramoto M."/>
            <person name="Nogawa T."/>
            <person name="Ueki M."/>
            <person name="Sakaki Y."/>
            <person name="Osada H."/>
        </authorList>
    </citation>
    <scope>NUCLEOTIDE SEQUENCE [LARGE SCALE GENOMIC DNA]</scope>
    <source>
        <strain evidence="2 3">SN-593</strain>
    </source>
</reference>
<accession>A0A7U3VLL2</accession>
<dbReference type="AlphaFoldDB" id="A0A7U3VLL2"/>
<feature type="region of interest" description="Disordered" evidence="1">
    <location>
        <begin position="251"/>
        <end position="270"/>
    </location>
</feature>
<dbReference type="KEGG" id="arev:RVR_598"/>
<reference evidence="2 3" key="3">
    <citation type="journal article" date="2011" name="Nat. Chem. Biol.">
        <title>Reveromycin A biosynthesis uses RevG and RevJ for stereospecific spiroacetal formation.</title>
        <authorList>
            <person name="Takahashi S."/>
            <person name="Toyoda A."/>
            <person name="Sekiyama Y."/>
            <person name="Takagi H."/>
            <person name="Nogawa T."/>
            <person name="Uramoto M."/>
            <person name="Suzuki R."/>
            <person name="Koshino H."/>
            <person name="Kumano T."/>
            <person name="Panthee S."/>
            <person name="Dairi T."/>
            <person name="Ishikawa J."/>
            <person name="Ikeda H."/>
            <person name="Sakaki Y."/>
            <person name="Osada H."/>
        </authorList>
    </citation>
    <scope>NUCLEOTIDE SEQUENCE [LARGE SCALE GENOMIC DNA]</scope>
    <source>
        <strain evidence="2 3">SN-593</strain>
    </source>
</reference>
<evidence type="ECO:0000313" key="3">
    <source>
        <dbReference type="Proteomes" id="UP000595703"/>
    </source>
</evidence>